<protein>
    <recommendedName>
        <fullName evidence="3">Integrase, catalytic region, zinc finger, CCHC-type, peptidase aspartic, catalytic</fullName>
    </recommendedName>
</protein>
<evidence type="ECO:0000313" key="1">
    <source>
        <dbReference type="EMBL" id="GJS60525.1"/>
    </source>
</evidence>
<accession>A0ABQ4X5P0</accession>
<name>A0ABQ4X5P0_9ASTR</name>
<dbReference type="Proteomes" id="UP001151760">
    <property type="component" value="Unassembled WGS sequence"/>
</dbReference>
<evidence type="ECO:0000313" key="2">
    <source>
        <dbReference type="Proteomes" id="UP001151760"/>
    </source>
</evidence>
<organism evidence="1 2">
    <name type="scientific">Tanacetum coccineum</name>
    <dbReference type="NCBI Taxonomy" id="301880"/>
    <lineage>
        <taxon>Eukaryota</taxon>
        <taxon>Viridiplantae</taxon>
        <taxon>Streptophyta</taxon>
        <taxon>Embryophyta</taxon>
        <taxon>Tracheophyta</taxon>
        <taxon>Spermatophyta</taxon>
        <taxon>Magnoliopsida</taxon>
        <taxon>eudicotyledons</taxon>
        <taxon>Gunneridae</taxon>
        <taxon>Pentapetalae</taxon>
        <taxon>asterids</taxon>
        <taxon>campanulids</taxon>
        <taxon>Asterales</taxon>
        <taxon>Asteraceae</taxon>
        <taxon>Asteroideae</taxon>
        <taxon>Anthemideae</taxon>
        <taxon>Anthemidinae</taxon>
        <taxon>Tanacetum</taxon>
    </lineage>
</organism>
<comment type="caution">
    <text evidence="1">The sequence shown here is derived from an EMBL/GenBank/DDBJ whole genome shotgun (WGS) entry which is preliminary data.</text>
</comment>
<evidence type="ECO:0008006" key="3">
    <source>
        <dbReference type="Google" id="ProtNLM"/>
    </source>
</evidence>
<proteinExistence type="predicted"/>
<keyword evidence="2" id="KW-1185">Reference proteome</keyword>
<dbReference type="EMBL" id="BQNB010009226">
    <property type="protein sequence ID" value="GJS60525.1"/>
    <property type="molecule type" value="Genomic_DNA"/>
</dbReference>
<reference evidence="1" key="2">
    <citation type="submission" date="2022-01" db="EMBL/GenBank/DDBJ databases">
        <authorList>
            <person name="Yamashiro T."/>
            <person name="Shiraishi A."/>
            <person name="Satake H."/>
            <person name="Nakayama K."/>
        </authorList>
    </citation>
    <scope>NUCLEOTIDE SEQUENCE</scope>
</reference>
<gene>
    <name evidence="1" type="ORF">Tco_0655309</name>
</gene>
<sequence length="861" mass="99039">MKSIDEGPFQMGTFRETLVVGNEGTLHLGPERARVYFDLSPEDKERYNANIRETNILLQRLPKDIYTLINHYTDAKDIWDNVKMLLEGLELTKEDHKSQLNDDFEHFCQNNGETIHDYYVKFITAVKLNKGLRDSDYDQLYAYLKQHEAHANENKMMLERFTQPNVDPLALMSNVLHQQVIRIEVKETMEGVQVQLVMGELKTELGMQIQMQAQENGVALDEEQLLFIAGGQDNAVDKDVDEQSVQDLALNVDNVFQVDECDAFDSDVDEAPTAQTMFMANLSSADPVFDEVGPSYDSDILSEVYDHYHYQDAVCEHHEAYEMHDDYVKDSAEPVVQNNVSSVPNDAYLMIINEMHEQSAHSVSANKQNNVVNASLTAELATYKEQVELYERRAKLELIEREQKIEEQLRIPALYNGHEIIKTNHVPAIVYNSEDTLEIAEITRKKMNDKMKTPLWTEQNINIRPSDYSKENNLATFTPQTQPTPSQIFWSKDVLKMKVEALKEQTPASRPIKALTVYPPNTPAVLVPTVLPTKSQVKINIFALIQLFSKFDKTCKKRITPTGLTEGERGFELTKKCYLTELEAEVDQNIMNRKYDEIEQKNLLIANDNLIANFLSKEVLYIVTNSELTVSRFTKMHDAHTVVQAHCLEHEAKLSKLHDKLKYQNHKESFGNNTSPPTRDAPDFDSVFITQLTEKVIVLQEQNELFRAENAKIKQHYKELYDSIKITCTKHIEQTTALLTKNENLKAQIHENLKFITRDSVKPKVHAPGRYAIDVEPIPPRKTNNREVHLDYLKHLKESVETLREIIEEVRAEKPLDSSLASACLYTKHSQELLEYMIGTCSKYFNKRDRKIATAPLIRKK</sequence>
<reference evidence="1" key="1">
    <citation type="journal article" date="2022" name="Int. J. Mol. Sci.">
        <title>Draft Genome of Tanacetum Coccineum: Genomic Comparison of Closely Related Tanacetum-Family Plants.</title>
        <authorList>
            <person name="Yamashiro T."/>
            <person name="Shiraishi A."/>
            <person name="Nakayama K."/>
            <person name="Satake H."/>
        </authorList>
    </citation>
    <scope>NUCLEOTIDE SEQUENCE</scope>
</reference>